<gene>
    <name evidence="1" type="ORF">B4U80_14408</name>
</gene>
<evidence type="ECO:0000313" key="1">
    <source>
        <dbReference type="EMBL" id="RWS19534.1"/>
    </source>
</evidence>
<comment type="caution">
    <text evidence="1">The sequence shown here is derived from an EMBL/GenBank/DDBJ whole genome shotgun (WGS) entry which is preliminary data.</text>
</comment>
<dbReference type="SUPFAM" id="SSF54403">
    <property type="entry name" value="Cystatin/monellin"/>
    <property type="match status" value="1"/>
</dbReference>
<dbReference type="Gene3D" id="3.10.450.10">
    <property type="match status" value="1"/>
</dbReference>
<name>A0A443RWH4_9ACAR</name>
<evidence type="ECO:0000313" key="2">
    <source>
        <dbReference type="Proteomes" id="UP000288716"/>
    </source>
</evidence>
<feature type="non-terminal residue" evidence="1">
    <location>
        <position position="1"/>
    </location>
</feature>
<protein>
    <submittedName>
        <fullName evidence="1">Uncharacterized protein</fullName>
    </submittedName>
</protein>
<reference evidence="1 2" key="1">
    <citation type="journal article" date="2018" name="Gigascience">
        <title>Genomes of trombidid mites reveal novel predicted allergens and laterally-transferred genes associated with secondary metabolism.</title>
        <authorList>
            <person name="Dong X."/>
            <person name="Chaisiri K."/>
            <person name="Xia D."/>
            <person name="Armstrong S.D."/>
            <person name="Fang Y."/>
            <person name="Donnelly M.J."/>
            <person name="Kadowaki T."/>
            <person name="McGarry J.W."/>
            <person name="Darby A.C."/>
            <person name="Makepeace B.L."/>
        </authorList>
    </citation>
    <scope>NUCLEOTIDE SEQUENCE [LARGE SCALE GENOMIC DNA]</scope>
    <source>
        <strain evidence="1">UoL-UT</strain>
    </source>
</reference>
<dbReference type="Proteomes" id="UP000288716">
    <property type="component" value="Unassembled WGS sequence"/>
</dbReference>
<organism evidence="1 2">
    <name type="scientific">Leptotrombidium deliense</name>
    <dbReference type="NCBI Taxonomy" id="299467"/>
    <lineage>
        <taxon>Eukaryota</taxon>
        <taxon>Metazoa</taxon>
        <taxon>Ecdysozoa</taxon>
        <taxon>Arthropoda</taxon>
        <taxon>Chelicerata</taxon>
        <taxon>Arachnida</taxon>
        <taxon>Acari</taxon>
        <taxon>Acariformes</taxon>
        <taxon>Trombidiformes</taxon>
        <taxon>Prostigmata</taxon>
        <taxon>Anystina</taxon>
        <taxon>Parasitengona</taxon>
        <taxon>Trombiculoidea</taxon>
        <taxon>Trombiculidae</taxon>
        <taxon>Leptotrombidium</taxon>
    </lineage>
</organism>
<dbReference type="InterPro" id="IPR046350">
    <property type="entry name" value="Cystatin_sf"/>
</dbReference>
<dbReference type="AlphaFoldDB" id="A0A443RWH4"/>
<sequence length="151" mass="17370">STKCSQHEYERKAYFRVIAGVDENVVLLLLTISPVYPQENWTTFKGEAKIKVLLRIGVREVNFAKYSKNYSVAGESIFAARQLDNFGIHYKLEFKALETDCDKRVHSYDYCKASANGTILRCTATYFEMDNSRTITPKSLVCVEQIENNKY</sequence>
<dbReference type="EMBL" id="NCKV01025181">
    <property type="protein sequence ID" value="RWS19534.1"/>
    <property type="molecule type" value="Genomic_DNA"/>
</dbReference>
<proteinExistence type="predicted"/>
<dbReference type="VEuPathDB" id="VectorBase:LDEU012506"/>
<accession>A0A443RWH4</accession>
<keyword evidence="2" id="KW-1185">Reference proteome</keyword>